<evidence type="ECO:0000313" key="2">
    <source>
        <dbReference type="Proteomes" id="UP001501079"/>
    </source>
</evidence>
<protein>
    <submittedName>
        <fullName evidence="1">Uncharacterized protein</fullName>
    </submittedName>
</protein>
<proteinExistence type="predicted"/>
<dbReference type="Proteomes" id="UP001501079">
    <property type="component" value="Unassembled WGS sequence"/>
</dbReference>
<organism evidence="1 2">
    <name type="scientific">Gryllotalpicola koreensis</name>
    <dbReference type="NCBI Taxonomy" id="993086"/>
    <lineage>
        <taxon>Bacteria</taxon>
        <taxon>Bacillati</taxon>
        <taxon>Actinomycetota</taxon>
        <taxon>Actinomycetes</taxon>
        <taxon>Micrococcales</taxon>
        <taxon>Microbacteriaceae</taxon>
        <taxon>Gryllotalpicola</taxon>
    </lineage>
</organism>
<gene>
    <name evidence="1" type="ORF">GCM10022287_21960</name>
</gene>
<reference evidence="2" key="1">
    <citation type="journal article" date="2019" name="Int. J. Syst. Evol. Microbiol.">
        <title>The Global Catalogue of Microorganisms (GCM) 10K type strain sequencing project: providing services to taxonomists for standard genome sequencing and annotation.</title>
        <authorList>
            <consortium name="The Broad Institute Genomics Platform"/>
            <consortium name="The Broad Institute Genome Sequencing Center for Infectious Disease"/>
            <person name="Wu L."/>
            <person name="Ma J."/>
        </authorList>
    </citation>
    <scope>NUCLEOTIDE SEQUENCE [LARGE SCALE GENOMIC DNA]</scope>
    <source>
        <strain evidence="2">JCM 17591</strain>
    </source>
</reference>
<comment type="caution">
    <text evidence="1">The sequence shown here is derived from an EMBL/GenBank/DDBJ whole genome shotgun (WGS) entry which is preliminary data.</text>
</comment>
<sequence>MASGKIKALLIACSSREEVNRLKDEYDYIGRRVVLNHKELTVKVLTR</sequence>
<dbReference type="RefSeq" id="WP_344754296.1">
    <property type="nucleotide sequence ID" value="NZ_BAABBW010000003.1"/>
</dbReference>
<keyword evidence="2" id="KW-1185">Reference proteome</keyword>
<accession>A0ABP8A1S4</accession>
<evidence type="ECO:0000313" key="1">
    <source>
        <dbReference type="EMBL" id="GAA4175787.1"/>
    </source>
</evidence>
<dbReference type="EMBL" id="BAABBW010000003">
    <property type="protein sequence ID" value="GAA4175787.1"/>
    <property type="molecule type" value="Genomic_DNA"/>
</dbReference>
<name>A0ABP8A1S4_9MICO</name>